<reference evidence="1 2" key="1">
    <citation type="submission" date="2016-04" db="EMBL/GenBank/DDBJ databases">
        <title>Genome analyses suggest a sexual origin of heterokaryosis in a supposedly ancient asexual fungus.</title>
        <authorList>
            <person name="Ropars J."/>
            <person name="Sedzielewska K."/>
            <person name="Noel J."/>
            <person name="Charron P."/>
            <person name="Farinelli L."/>
            <person name="Marton T."/>
            <person name="Kruger M."/>
            <person name="Pelin A."/>
            <person name="Brachmann A."/>
            <person name="Corradi N."/>
        </authorList>
    </citation>
    <scope>NUCLEOTIDE SEQUENCE [LARGE SCALE GENOMIC DNA]</scope>
    <source>
        <strain evidence="1 2">C2</strain>
    </source>
</reference>
<comment type="caution">
    <text evidence="1">The sequence shown here is derived from an EMBL/GenBank/DDBJ whole genome shotgun (WGS) entry which is preliminary data.</text>
</comment>
<evidence type="ECO:0000313" key="2">
    <source>
        <dbReference type="Proteomes" id="UP000233469"/>
    </source>
</evidence>
<protein>
    <recommendedName>
        <fullName evidence="3">UBA domain-containing protein</fullName>
    </recommendedName>
</protein>
<dbReference type="EMBL" id="LLXL01001380">
    <property type="protein sequence ID" value="PKK64793.1"/>
    <property type="molecule type" value="Genomic_DNA"/>
</dbReference>
<organism evidence="1 2">
    <name type="scientific">Rhizophagus irregularis</name>
    <dbReference type="NCBI Taxonomy" id="588596"/>
    <lineage>
        <taxon>Eukaryota</taxon>
        <taxon>Fungi</taxon>
        <taxon>Fungi incertae sedis</taxon>
        <taxon>Mucoromycota</taxon>
        <taxon>Glomeromycotina</taxon>
        <taxon>Glomeromycetes</taxon>
        <taxon>Glomerales</taxon>
        <taxon>Glomeraceae</taxon>
        <taxon>Rhizophagus</taxon>
    </lineage>
</organism>
<dbReference type="AlphaFoldDB" id="A0A2N1MT49"/>
<evidence type="ECO:0008006" key="3">
    <source>
        <dbReference type="Google" id="ProtNLM"/>
    </source>
</evidence>
<name>A0A2N1MT49_9GLOM</name>
<proteinExistence type="predicted"/>
<gene>
    <name evidence="1" type="ORF">RhiirC2_90067</name>
</gene>
<dbReference type="VEuPathDB" id="FungiDB:FUN_007500"/>
<dbReference type="Proteomes" id="UP000233469">
    <property type="component" value="Unassembled WGS sequence"/>
</dbReference>
<dbReference type="VEuPathDB" id="FungiDB:RhiirFUN_009275"/>
<dbReference type="Gene3D" id="1.10.8.10">
    <property type="entry name" value="DNA helicase RuvA subunit, C-terminal domain"/>
    <property type="match status" value="2"/>
</dbReference>
<sequence>MGFTDHARNREVLNTTNGDLSAAIEILCRLPSGSAPSASSSIVSNISSDDKLTQLWNMGFQDEAKNRDALRRTSVPVVRNPILRLILKQNNSECKLNYQFHNHPANHL</sequence>
<evidence type="ECO:0000313" key="1">
    <source>
        <dbReference type="EMBL" id="PKK64793.1"/>
    </source>
</evidence>
<reference evidence="1 2" key="2">
    <citation type="submission" date="2017-10" db="EMBL/GenBank/DDBJ databases">
        <title>Extensive intraspecific genome diversity in a model arbuscular mycorrhizal fungus.</title>
        <authorList>
            <person name="Chen E.C.H."/>
            <person name="Morin E."/>
            <person name="Baudet D."/>
            <person name="Noel J."/>
            <person name="Ndikumana S."/>
            <person name="Charron P."/>
            <person name="St-Onge C."/>
            <person name="Giorgi J."/>
            <person name="Grigoriev I.V."/>
            <person name="Roux C."/>
            <person name="Martin F.M."/>
            <person name="Corradi N."/>
        </authorList>
    </citation>
    <scope>NUCLEOTIDE SEQUENCE [LARGE SCALE GENOMIC DNA]</scope>
    <source>
        <strain evidence="1 2">C2</strain>
    </source>
</reference>
<dbReference type="InterPro" id="IPR009060">
    <property type="entry name" value="UBA-like_sf"/>
</dbReference>
<dbReference type="SUPFAM" id="SSF46934">
    <property type="entry name" value="UBA-like"/>
    <property type="match status" value="2"/>
</dbReference>
<accession>A0A2N1MT49</accession>